<organism evidence="2 3">
    <name type="scientific">Mucilaginibacter litoreus</name>
    <dbReference type="NCBI Taxonomy" id="1048221"/>
    <lineage>
        <taxon>Bacteria</taxon>
        <taxon>Pseudomonadati</taxon>
        <taxon>Bacteroidota</taxon>
        <taxon>Sphingobacteriia</taxon>
        <taxon>Sphingobacteriales</taxon>
        <taxon>Sphingobacteriaceae</taxon>
        <taxon>Mucilaginibacter</taxon>
    </lineage>
</organism>
<protein>
    <submittedName>
        <fullName evidence="2">DUF1835 domain-containing protein</fullName>
    </submittedName>
</protein>
<name>A0ABW3AYA1_9SPHI</name>
<dbReference type="Proteomes" id="UP001597010">
    <property type="component" value="Unassembled WGS sequence"/>
</dbReference>
<dbReference type="Pfam" id="PF08874">
    <property type="entry name" value="DUF1835"/>
    <property type="match status" value="1"/>
</dbReference>
<dbReference type="RefSeq" id="WP_377118501.1">
    <property type="nucleotide sequence ID" value="NZ_JBHTHZ010000014.1"/>
</dbReference>
<comment type="caution">
    <text evidence="2">The sequence shown here is derived from an EMBL/GenBank/DDBJ whole genome shotgun (WGS) entry which is preliminary data.</text>
</comment>
<feature type="domain" description="DUF1835" evidence="1">
    <location>
        <begin position="22"/>
        <end position="109"/>
    </location>
</feature>
<reference evidence="3" key="1">
    <citation type="journal article" date="2019" name="Int. J. Syst. Evol. Microbiol.">
        <title>The Global Catalogue of Microorganisms (GCM) 10K type strain sequencing project: providing services to taxonomists for standard genome sequencing and annotation.</title>
        <authorList>
            <consortium name="The Broad Institute Genomics Platform"/>
            <consortium name="The Broad Institute Genome Sequencing Center for Infectious Disease"/>
            <person name="Wu L."/>
            <person name="Ma J."/>
        </authorList>
    </citation>
    <scope>NUCLEOTIDE SEQUENCE [LARGE SCALE GENOMIC DNA]</scope>
    <source>
        <strain evidence="3">CCUG 61484</strain>
    </source>
</reference>
<evidence type="ECO:0000313" key="2">
    <source>
        <dbReference type="EMBL" id="MFD0795774.1"/>
    </source>
</evidence>
<sequence length="261" mass="30236">MSSILQILNGDSTLYGFEHTALDGDILVWREVLSEGPLTENIESAAFWQQRAEWITKTFDETPDGYDQAVMHELQKINQPYNEINLWFEFDLHCQINLLGVMMLLSQQTDSTERAIYLICPDSYPGKPDFRGMGELTGAELEYLYDNIRVQLSGYDFDLAAEAWDVYITNDIITLKNWLATDRFWANMTALKPALQAHLQRLEVNAIGLNYIEQKLIDIYYSGITDKAAIYNEFWRTEKIYGIGDKQLDVYWDELKDKALI</sequence>
<evidence type="ECO:0000313" key="3">
    <source>
        <dbReference type="Proteomes" id="UP001597010"/>
    </source>
</evidence>
<accession>A0ABW3AYA1</accession>
<proteinExistence type="predicted"/>
<dbReference type="InterPro" id="IPR014973">
    <property type="entry name" value="DUF1835"/>
</dbReference>
<keyword evidence="3" id="KW-1185">Reference proteome</keyword>
<dbReference type="EMBL" id="JBHTHZ010000014">
    <property type="protein sequence ID" value="MFD0795774.1"/>
    <property type="molecule type" value="Genomic_DNA"/>
</dbReference>
<gene>
    <name evidence="2" type="ORF">ACFQZX_19285</name>
</gene>
<evidence type="ECO:0000259" key="1">
    <source>
        <dbReference type="Pfam" id="PF08874"/>
    </source>
</evidence>